<evidence type="ECO:0000256" key="12">
    <source>
        <dbReference type="ARBA" id="ARBA00034000"/>
    </source>
</evidence>
<keyword evidence="19" id="KW-1185">Reference proteome</keyword>
<keyword evidence="7" id="KW-0378">Hydrolase</keyword>
<feature type="compositionally biased region" description="Low complexity" evidence="14">
    <location>
        <begin position="12"/>
        <end position="23"/>
    </location>
</feature>
<keyword evidence="10" id="KW-0511">Multifunctional enzyme</keyword>
<dbReference type="GO" id="GO:0006508">
    <property type="term" value="P:proteolysis"/>
    <property type="evidence" value="ECO:0007669"/>
    <property type="project" value="UniProtKB-KW"/>
</dbReference>
<feature type="compositionally biased region" description="Basic residues" evidence="14">
    <location>
        <begin position="24"/>
        <end position="33"/>
    </location>
</feature>
<evidence type="ECO:0000259" key="17">
    <source>
        <dbReference type="Pfam" id="PF00912"/>
    </source>
</evidence>
<feature type="region of interest" description="Disordered" evidence="14">
    <location>
        <begin position="1"/>
        <end position="39"/>
    </location>
</feature>
<dbReference type="PANTHER" id="PTHR32282">
    <property type="entry name" value="BINDING PROTEIN TRANSPEPTIDASE, PUTATIVE-RELATED"/>
    <property type="match status" value="1"/>
</dbReference>
<dbReference type="Proteomes" id="UP000295244">
    <property type="component" value="Unassembled WGS sequence"/>
</dbReference>
<dbReference type="RefSeq" id="WP_132690863.1">
    <property type="nucleotide sequence ID" value="NZ_SKBU01000015.1"/>
</dbReference>
<dbReference type="GO" id="GO:0008360">
    <property type="term" value="P:regulation of cell shape"/>
    <property type="evidence" value="ECO:0007669"/>
    <property type="project" value="UniProtKB-KW"/>
</dbReference>
<dbReference type="SUPFAM" id="SSF56601">
    <property type="entry name" value="beta-lactamase/transpeptidase-like"/>
    <property type="match status" value="1"/>
</dbReference>
<dbReference type="InterPro" id="IPR001264">
    <property type="entry name" value="Glyco_trans_51"/>
</dbReference>
<keyword evidence="15" id="KW-0812">Transmembrane</keyword>
<dbReference type="AlphaFoldDB" id="A0A4V2NWB6"/>
<evidence type="ECO:0000256" key="6">
    <source>
        <dbReference type="ARBA" id="ARBA00022679"/>
    </source>
</evidence>
<keyword evidence="5" id="KW-0328">Glycosyltransferase</keyword>
<evidence type="ECO:0000256" key="7">
    <source>
        <dbReference type="ARBA" id="ARBA00022801"/>
    </source>
</evidence>
<dbReference type="InterPro" id="IPR023346">
    <property type="entry name" value="Lysozyme-like_dom_sf"/>
</dbReference>
<dbReference type="Pfam" id="PF00905">
    <property type="entry name" value="Transpeptidase"/>
    <property type="match status" value="1"/>
</dbReference>
<evidence type="ECO:0000256" key="8">
    <source>
        <dbReference type="ARBA" id="ARBA00022960"/>
    </source>
</evidence>
<comment type="catalytic activity">
    <reaction evidence="13">
        <text>[GlcNAc-(1-&gt;4)-Mur2Ac(oyl-L-Ala-gamma-D-Glu-L-Lys-D-Ala-D-Ala)](n)-di-trans,octa-cis-undecaprenyl diphosphate + beta-D-GlcNAc-(1-&gt;4)-Mur2Ac(oyl-L-Ala-gamma-D-Glu-L-Lys-D-Ala-D-Ala)-di-trans,octa-cis-undecaprenyl diphosphate = [GlcNAc-(1-&gt;4)-Mur2Ac(oyl-L-Ala-gamma-D-Glu-L-Lys-D-Ala-D-Ala)](n+1)-di-trans,octa-cis-undecaprenyl diphosphate + di-trans,octa-cis-undecaprenyl diphosphate + H(+)</text>
        <dbReference type="Rhea" id="RHEA:23708"/>
        <dbReference type="Rhea" id="RHEA-COMP:9602"/>
        <dbReference type="Rhea" id="RHEA-COMP:9603"/>
        <dbReference type="ChEBI" id="CHEBI:15378"/>
        <dbReference type="ChEBI" id="CHEBI:58405"/>
        <dbReference type="ChEBI" id="CHEBI:60033"/>
        <dbReference type="ChEBI" id="CHEBI:78435"/>
        <dbReference type="EC" id="2.4.99.28"/>
    </reaction>
</comment>
<dbReference type="GO" id="GO:0009252">
    <property type="term" value="P:peptidoglycan biosynthetic process"/>
    <property type="evidence" value="ECO:0007669"/>
    <property type="project" value="UniProtKB-KW"/>
</dbReference>
<proteinExistence type="inferred from homology"/>
<evidence type="ECO:0000256" key="2">
    <source>
        <dbReference type="ARBA" id="ARBA00007739"/>
    </source>
</evidence>
<evidence type="ECO:0000256" key="14">
    <source>
        <dbReference type="SAM" id="MobiDB-lite"/>
    </source>
</evidence>
<dbReference type="GO" id="GO:0008955">
    <property type="term" value="F:peptidoglycan glycosyltransferase activity"/>
    <property type="evidence" value="ECO:0007669"/>
    <property type="project" value="UniProtKB-EC"/>
</dbReference>
<evidence type="ECO:0000259" key="16">
    <source>
        <dbReference type="Pfam" id="PF00905"/>
    </source>
</evidence>
<keyword evidence="4" id="KW-0645">Protease</keyword>
<evidence type="ECO:0000256" key="13">
    <source>
        <dbReference type="ARBA" id="ARBA00049902"/>
    </source>
</evidence>
<dbReference type="GO" id="GO:0009002">
    <property type="term" value="F:serine-type D-Ala-D-Ala carboxypeptidase activity"/>
    <property type="evidence" value="ECO:0007669"/>
    <property type="project" value="UniProtKB-EC"/>
</dbReference>
<evidence type="ECO:0000256" key="5">
    <source>
        <dbReference type="ARBA" id="ARBA00022676"/>
    </source>
</evidence>
<dbReference type="InterPro" id="IPR012338">
    <property type="entry name" value="Beta-lactam/transpept-like"/>
</dbReference>
<dbReference type="InterPro" id="IPR001460">
    <property type="entry name" value="PCN-bd_Tpept"/>
</dbReference>
<evidence type="ECO:0000313" key="18">
    <source>
        <dbReference type="EMBL" id="TCJ16732.1"/>
    </source>
</evidence>
<accession>A0A4V2NWB6</accession>
<evidence type="ECO:0000313" key="19">
    <source>
        <dbReference type="Proteomes" id="UP000295244"/>
    </source>
</evidence>
<feature type="compositionally biased region" description="Basic residues" evidence="14">
    <location>
        <begin position="1"/>
        <end position="11"/>
    </location>
</feature>
<dbReference type="GO" id="GO:0030288">
    <property type="term" value="C:outer membrane-bounded periplasmic space"/>
    <property type="evidence" value="ECO:0007669"/>
    <property type="project" value="TreeGrafter"/>
</dbReference>
<reference evidence="18 19" key="1">
    <citation type="submission" date="2019-03" db="EMBL/GenBank/DDBJ databases">
        <title>Whole genome sequence of a novel Rubrobacter taiwanensis strain, isolated from Yellowstone National Park.</title>
        <authorList>
            <person name="Freed S."/>
            <person name="Ramaley R.F."/>
            <person name="Kyndt J.A."/>
        </authorList>
    </citation>
    <scope>NUCLEOTIDE SEQUENCE [LARGE SCALE GENOMIC DNA]</scope>
    <source>
        <strain evidence="18 19">Yellowstone</strain>
    </source>
</reference>
<dbReference type="Pfam" id="PF00912">
    <property type="entry name" value="Transgly"/>
    <property type="match status" value="1"/>
</dbReference>
<keyword evidence="8" id="KW-0133">Cell shape</keyword>
<dbReference type="NCBIfam" id="TIGR02074">
    <property type="entry name" value="PBP_1a_fam"/>
    <property type="match status" value="1"/>
</dbReference>
<dbReference type="EMBL" id="SKBU01000015">
    <property type="protein sequence ID" value="TCJ16732.1"/>
    <property type="molecule type" value="Genomic_DNA"/>
</dbReference>
<dbReference type="PANTHER" id="PTHR32282:SF33">
    <property type="entry name" value="PEPTIDOGLYCAN GLYCOSYLTRANSFERASE"/>
    <property type="match status" value="1"/>
</dbReference>
<comment type="catalytic activity">
    <reaction evidence="12">
        <text>Preferential cleavage: (Ac)2-L-Lys-D-Ala-|-D-Ala. Also transpeptidation of peptidyl-alanyl moieties that are N-acyl substituents of D-alanine.</text>
        <dbReference type="EC" id="3.4.16.4"/>
    </reaction>
</comment>
<dbReference type="InterPro" id="IPR036950">
    <property type="entry name" value="PBP_transglycosylase"/>
</dbReference>
<dbReference type="GO" id="GO:0008658">
    <property type="term" value="F:penicillin binding"/>
    <property type="evidence" value="ECO:0007669"/>
    <property type="project" value="InterPro"/>
</dbReference>
<dbReference type="SUPFAM" id="SSF53955">
    <property type="entry name" value="Lysozyme-like"/>
    <property type="match status" value="1"/>
</dbReference>
<evidence type="ECO:0000256" key="1">
    <source>
        <dbReference type="ARBA" id="ARBA00007090"/>
    </source>
</evidence>
<keyword evidence="3" id="KW-0121">Carboxypeptidase</keyword>
<name>A0A4V2NWB6_9ACTN</name>
<evidence type="ECO:0000256" key="3">
    <source>
        <dbReference type="ARBA" id="ARBA00022645"/>
    </source>
</evidence>
<keyword evidence="15" id="KW-0472">Membrane</keyword>
<feature type="transmembrane region" description="Helical" evidence="15">
    <location>
        <begin position="43"/>
        <end position="69"/>
    </location>
</feature>
<feature type="domain" description="Penicillin-binding protein transpeptidase" evidence="16">
    <location>
        <begin position="371"/>
        <end position="629"/>
    </location>
</feature>
<comment type="similarity">
    <text evidence="2">In the N-terminal section; belongs to the glycosyltransferase 51 family.</text>
</comment>
<dbReference type="Gene3D" id="1.10.3810.10">
    <property type="entry name" value="Biosynthetic peptidoglycan transglycosylase-like"/>
    <property type="match status" value="1"/>
</dbReference>
<evidence type="ECO:0000256" key="9">
    <source>
        <dbReference type="ARBA" id="ARBA00022984"/>
    </source>
</evidence>
<evidence type="ECO:0000256" key="4">
    <source>
        <dbReference type="ARBA" id="ARBA00022670"/>
    </source>
</evidence>
<keyword evidence="9" id="KW-0573">Peptidoglycan synthesis</keyword>
<dbReference type="Gene3D" id="3.40.710.10">
    <property type="entry name" value="DD-peptidase/beta-lactamase superfamily"/>
    <property type="match status" value="1"/>
</dbReference>
<dbReference type="InterPro" id="IPR050396">
    <property type="entry name" value="Glycosyltr_51/Transpeptidase"/>
</dbReference>
<evidence type="ECO:0000256" key="10">
    <source>
        <dbReference type="ARBA" id="ARBA00023268"/>
    </source>
</evidence>
<comment type="caution">
    <text evidence="18">The sequence shown here is derived from an EMBL/GenBank/DDBJ whole genome shotgun (WGS) entry which is preliminary data.</text>
</comment>
<feature type="domain" description="Glycosyl transferase family 51" evidence="17">
    <location>
        <begin position="103"/>
        <end position="274"/>
    </location>
</feature>
<comment type="similarity">
    <text evidence="1">In the C-terminal section; belongs to the transpeptidase family.</text>
</comment>
<keyword evidence="15" id="KW-1133">Transmembrane helix</keyword>
<organism evidence="18 19">
    <name type="scientific">Rubrobacter taiwanensis</name>
    <dbReference type="NCBI Taxonomy" id="185139"/>
    <lineage>
        <taxon>Bacteria</taxon>
        <taxon>Bacillati</taxon>
        <taxon>Actinomycetota</taxon>
        <taxon>Rubrobacteria</taxon>
        <taxon>Rubrobacterales</taxon>
        <taxon>Rubrobacteraceae</taxon>
        <taxon>Rubrobacter</taxon>
    </lineage>
</organism>
<protein>
    <submittedName>
        <fullName evidence="18">PBP1A family penicillin-binding protein</fullName>
    </submittedName>
</protein>
<evidence type="ECO:0000256" key="11">
    <source>
        <dbReference type="ARBA" id="ARBA00023316"/>
    </source>
</evidence>
<dbReference type="OrthoDB" id="9766909at2"/>
<keyword evidence="11" id="KW-0961">Cell wall biogenesis/degradation</keyword>
<dbReference type="FunFam" id="1.10.3810.10:FF:000001">
    <property type="entry name" value="Penicillin-binding protein 1A"/>
    <property type="match status" value="1"/>
</dbReference>
<sequence>MARAYPRRSGARGRSATGAATLGKRPRKRRPARAGKGGGSGRLLSWLVAASILACVAGVSALAGGYLGLVRVVNELPEPLSTTARPTYIYSAPLGDTDGSRRVIGTIFQGENRQTAKLEEMPGYLLDALVAKEDERFREHAGIDLWGIMRALYVDLRAGQAVQGASTITQQFVKNAYLSGEVSITRKLKEAAIAIEIERRYTKDEIIGMYLNTVYFGNNAYGVEAAAQTYFNKPTEELTLSESATLVGLLWSPSTLGSDRDAAREQRNLVLRNMFNNGYITQQDYDRALSEELPEKWPLAPMLETGLTGPEVTRDFVEYVRGELTQMYGANTVQAGGLTVYTSLDPEAQLAAEETLYGDTGYLPYESSPDGAIVSIEPETGYIRAMVGARDQDGDFNLVTQGRRQPGSTFKTFALIAALEQGISPQEIYVSEDKEYVVPMENGREEKWEVENYRGAERGPITLEEALWESDNTVFTDLITNAEGNGLRNGPQATIDVAHRLGITSEFEPLPSIVLGTQEVSPLEMATAYATIANYGERVTPRAITRVIENHGTEDEKVLYEAPPMEGEQVLDPEVARETIRILEDGVTEGIARKAALGGDRPVAGKSGTTESFFDAWFVGFTPQLVTSVWLGYAEGGKTLEEAAYGSPIVGTSYPLEIWRDYMSEVMQGEPVERFDHEPAPTSVASSGGQ</sequence>
<evidence type="ECO:0000256" key="15">
    <source>
        <dbReference type="SAM" id="Phobius"/>
    </source>
</evidence>
<dbReference type="GO" id="GO:0071555">
    <property type="term" value="P:cell wall organization"/>
    <property type="evidence" value="ECO:0007669"/>
    <property type="project" value="UniProtKB-KW"/>
</dbReference>
<keyword evidence="6" id="KW-0808">Transferase</keyword>
<gene>
    <name evidence="18" type="ORF">E0L93_08370</name>
</gene>